<evidence type="ECO:0000256" key="1">
    <source>
        <dbReference type="SAM" id="MobiDB-lite"/>
    </source>
</evidence>
<evidence type="ECO:0008006" key="4">
    <source>
        <dbReference type="Google" id="ProtNLM"/>
    </source>
</evidence>
<keyword evidence="3" id="KW-1185">Reference proteome</keyword>
<feature type="non-terminal residue" evidence="2">
    <location>
        <position position="1"/>
    </location>
</feature>
<feature type="compositionally biased region" description="Acidic residues" evidence="1">
    <location>
        <begin position="128"/>
        <end position="143"/>
    </location>
</feature>
<gene>
    <name evidence="2" type="ORF">ALC56_01876</name>
</gene>
<dbReference type="STRING" id="34720.A0A195FUQ8"/>
<sequence>IRSSMELTECAIAKRRKKWKRKRRLKRLKKRLREREVRFNASHWTAFPEYVTDAQETLATGTMQADAFWKNYAVAQEWQKRHSITWWRSRCVALEHENKLLRDKVRSLAQCHGYRGFRENYNYRADNDNDDAEEDNDTESDTNENLEFNVTEDLLNFFETSERHKREMRLKRECSETEHEEENLEEESFVGAAESIQMKKDEADLLQGDAGSKILAMETVPQSTIEQYEDTAN</sequence>
<feature type="region of interest" description="Disordered" evidence="1">
    <location>
        <begin position="122"/>
        <end position="143"/>
    </location>
</feature>
<protein>
    <recommendedName>
        <fullName evidence="4">Gem-associated protein 8</fullName>
    </recommendedName>
</protein>
<reference evidence="2 3" key="1">
    <citation type="submission" date="2016-03" db="EMBL/GenBank/DDBJ databases">
        <title>Trachymyrmex septentrionalis WGS genome.</title>
        <authorList>
            <person name="Nygaard S."/>
            <person name="Hu H."/>
            <person name="Boomsma J."/>
            <person name="Zhang G."/>
        </authorList>
    </citation>
    <scope>NUCLEOTIDE SEQUENCE [LARGE SCALE GENOMIC DNA]</scope>
    <source>
        <strain evidence="2">Tsep2-gDNA-1</strain>
        <tissue evidence="2">Whole body</tissue>
    </source>
</reference>
<evidence type="ECO:0000313" key="3">
    <source>
        <dbReference type="Proteomes" id="UP000078541"/>
    </source>
</evidence>
<organism evidence="2 3">
    <name type="scientific">Trachymyrmex septentrionalis</name>
    <dbReference type="NCBI Taxonomy" id="34720"/>
    <lineage>
        <taxon>Eukaryota</taxon>
        <taxon>Metazoa</taxon>
        <taxon>Ecdysozoa</taxon>
        <taxon>Arthropoda</taxon>
        <taxon>Hexapoda</taxon>
        <taxon>Insecta</taxon>
        <taxon>Pterygota</taxon>
        <taxon>Neoptera</taxon>
        <taxon>Endopterygota</taxon>
        <taxon>Hymenoptera</taxon>
        <taxon>Apocrita</taxon>
        <taxon>Aculeata</taxon>
        <taxon>Formicoidea</taxon>
        <taxon>Formicidae</taxon>
        <taxon>Myrmicinae</taxon>
        <taxon>Trachymyrmex</taxon>
    </lineage>
</organism>
<proteinExistence type="predicted"/>
<dbReference type="EMBL" id="KQ981276">
    <property type="protein sequence ID" value="KYN43614.1"/>
    <property type="molecule type" value="Genomic_DNA"/>
</dbReference>
<evidence type="ECO:0000313" key="2">
    <source>
        <dbReference type="EMBL" id="KYN43614.1"/>
    </source>
</evidence>
<name>A0A195FUQ8_9HYME</name>
<dbReference type="AlphaFoldDB" id="A0A195FUQ8"/>
<dbReference type="Proteomes" id="UP000078541">
    <property type="component" value="Unassembled WGS sequence"/>
</dbReference>
<accession>A0A195FUQ8</accession>